<protein>
    <submittedName>
        <fullName evidence="5">4Fe-4S dicluster domain-containing protein</fullName>
    </submittedName>
</protein>
<feature type="domain" description="4Fe-4S ferredoxin-type" evidence="4">
    <location>
        <begin position="43"/>
        <end position="73"/>
    </location>
</feature>
<dbReference type="PROSITE" id="PS51379">
    <property type="entry name" value="4FE4S_FER_2"/>
    <property type="match status" value="2"/>
</dbReference>
<dbReference type="Gene3D" id="3.30.70.20">
    <property type="match status" value="1"/>
</dbReference>
<dbReference type="KEGG" id="spoa:EQM13_13935"/>
<dbReference type="SUPFAM" id="SSF54862">
    <property type="entry name" value="4Fe-4S ferredoxins"/>
    <property type="match status" value="1"/>
</dbReference>
<dbReference type="Gene3D" id="3.30.70.3270">
    <property type="match status" value="1"/>
</dbReference>
<evidence type="ECO:0000259" key="4">
    <source>
        <dbReference type="PROSITE" id="PS51379"/>
    </source>
</evidence>
<sequence length="75" mass="8210">MAKVKGKVIFKENICKGCGLCTTVCPMKIVLLDKEKINSKGYHPATVKEMDKCIGCANCATICPDVVITVERFTE</sequence>
<dbReference type="InterPro" id="IPR017896">
    <property type="entry name" value="4Fe4S_Fe-S-bd"/>
</dbReference>
<organism evidence="5 6">
    <name type="scientific">Acidilutibacter cellobiosedens</name>
    <dbReference type="NCBI Taxonomy" id="2507161"/>
    <lineage>
        <taxon>Bacteria</taxon>
        <taxon>Bacillati</taxon>
        <taxon>Bacillota</taxon>
        <taxon>Tissierellia</taxon>
        <taxon>Tissierellales</taxon>
        <taxon>Acidilutibacteraceae</taxon>
        <taxon>Acidilutibacter</taxon>
    </lineage>
</organism>
<dbReference type="Proteomes" id="UP000287969">
    <property type="component" value="Chromosome"/>
</dbReference>
<dbReference type="PROSITE" id="PS00198">
    <property type="entry name" value="4FE4S_FER_1"/>
    <property type="match status" value="1"/>
</dbReference>
<keyword evidence="6" id="KW-1185">Reference proteome</keyword>
<feature type="domain" description="4Fe-4S ferredoxin-type" evidence="4">
    <location>
        <begin position="6"/>
        <end position="35"/>
    </location>
</feature>
<evidence type="ECO:0000313" key="5">
    <source>
        <dbReference type="EMBL" id="QAT62585.1"/>
    </source>
</evidence>
<reference evidence="6" key="1">
    <citation type="submission" date="2019-01" db="EMBL/GenBank/DDBJ databases">
        <title>Draft genomes of a novel of Sporanaerobacter strains.</title>
        <authorList>
            <person name="Ma S."/>
        </authorList>
    </citation>
    <scope>NUCLEOTIDE SEQUENCE [LARGE SCALE GENOMIC DNA]</scope>
    <source>
        <strain evidence="6">NJN-17</strain>
    </source>
</reference>
<keyword evidence="3" id="KW-0411">Iron-sulfur</keyword>
<dbReference type="Pfam" id="PF13237">
    <property type="entry name" value="Fer4_10"/>
    <property type="match status" value="1"/>
</dbReference>
<evidence type="ECO:0000256" key="1">
    <source>
        <dbReference type="ARBA" id="ARBA00022723"/>
    </source>
</evidence>
<gene>
    <name evidence="5" type="ORF">EQM13_13935</name>
</gene>
<keyword evidence="2" id="KW-0408">Iron</keyword>
<dbReference type="PANTHER" id="PTHR43122:SF2">
    <property type="entry name" value="FERREDOXIN SUBUNIT OF PYRUVATE:FLAVODOXIN OXIDOREDUCTASE"/>
    <property type="match status" value="1"/>
</dbReference>
<accession>A0A410QF88</accession>
<dbReference type="InterPro" id="IPR017900">
    <property type="entry name" value="4Fe4S_Fe_S_CS"/>
</dbReference>
<name>A0A410QF88_9FIRM</name>
<dbReference type="RefSeq" id="WP_128753019.1">
    <property type="nucleotide sequence ID" value="NZ_CP035282.1"/>
</dbReference>
<dbReference type="GO" id="GO:0051536">
    <property type="term" value="F:iron-sulfur cluster binding"/>
    <property type="evidence" value="ECO:0007669"/>
    <property type="project" value="UniProtKB-KW"/>
</dbReference>
<evidence type="ECO:0000256" key="3">
    <source>
        <dbReference type="ARBA" id="ARBA00023014"/>
    </source>
</evidence>
<dbReference type="OrthoDB" id="9804603at2"/>
<dbReference type="PANTHER" id="PTHR43122">
    <property type="entry name" value="FERREDOXIN SUBUNIT OF PYRUVATE:FLAVODOXIN OXIDOREDUCTASE-RELATED"/>
    <property type="match status" value="1"/>
</dbReference>
<dbReference type="EMBL" id="CP035282">
    <property type="protein sequence ID" value="QAT62585.1"/>
    <property type="molecule type" value="Genomic_DNA"/>
</dbReference>
<keyword evidence="1" id="KW-0479">Metal-binding</keyword>
<dbReference type="GO" id="GO:0046872">
    <property type="term" value="F:metal ion binding"/>
    <property type="evidence" value="ECO:0007669"/>
    <property type="project" value="UniProtKB-KW"/>
</dbReference>
<proteinExistence type="predicted"/>
<dbReference type="AlphaFoldDB" id="A0A410QF88"/>
<evidence type="ECO:0000256" key="2">
    <source>
        <dbReference type="ARBA" id="ARBA00023004"/>
    </source>
</evidence>
<evidence type="ECO:0000313" key="6">
    <source>
        <dbReference type="Proteomes" id="UP000287969"/>
    </source>
</evidence>